<gene>
    <name evidence="2" type="ORF">MRX98_09700</name>
</gene>
<dbReference type="AlphaFoldDB" id="A0AA41R2F6"/>
<evidence type="ECO:0000313" key="2">
    <source>
        <dbReference type="EMBL" id="MCJ8500844.1"/>
    </source>
</evidence>
<evidence type="ECO:0000313" key="3">
    <source>
        <dbReference type="Proteomes" id="UP001165427"/>
    </source>
</evidence>
<protein>
    <submittedName>
        <fullName evidence="2">M48 family metallopeptidase</fullName>
    </submittedName>
</protein>
<feature type="domain" description="YgjP-like metallopeptidase" evidence="1">
    <location>
        <begin position="29"/>
        <end position="231"/>
    </location>
</feature>
<dbReference type="PANTHER" id="PTHR30399:SF1">
    <property type="entry name" value="UTP PYROPHOSPHATASE"/>
    <property type="match status" value="1"/>
</dbReference>
<evidence type="ECO:0000259" key="1">
    <source>
        <dbReference type="Pfam" id="PF01863"/>
    </source>
</evidence>
<keyword evidence="3" id="KW-1185">Reference proteome</keyword>
<dbReference type="Proteomes" id="UP001165427">
    <property type="component" value="Unassembled WGS sequence"/>
</dbReference>
<dbReference type="CDD" id="cd07344">
    <property type="entry name" value="M48_yhfN_like"/>
    <property type="match status" value="1"/>
</dbReference>
<comment type="caution">
    <text evidence="2">The sequence shown here is derived from an EMBL/GenBank/DDBJ whole genome shotgun (WGS) entry which is preliminary data.</text>
</comment>
<dbReference type="PANTHER" id="PTHR30399">
    <property type="entry name" value="UNCHARACTERIZED PROTEIN YGJP"/>
    <property type="match status" value="1"/>
</dbReference>
<dbReference type="EMBL" id="JALJRB010000008">
    <property type="protein sequence ID" value="MCJ8500844.1"/>
    <property type="molecule type" value="Genomic_DNA"/>
</dbReference>
<reference evidence="2" key="1">
    <citation type="submission" date="2022-04" db="EMBL/GenBank/DDBJ databases">
        <title>Desulfatitalea alkaliphila sp. nov., a novel anaerobic sulfate-reducing bacterium isolated from terrestrial mud volcano, Taman Peninsula, Russia.</title>
        <authorList>
            <person name="Khomyakova M.A."/>
            <person name="Merkel A.Y."/>
            <person name="Slobodkin A.I."/>
        </authorList>
    </citation>
    <scope>NUCLEOTIDE SEQUENCE</scope>
    <source>
        <strain evidence="2">M08but</strain>
    </source>
</reference>
<dbReference type="Gene3D" id="3.30.2010.10">
    <property type="entry name" value="Metalloproteases ('zincins'), catalytic domain"/>
    <property type="match status" value="1"/>
</dbReference>
<accession>A0AA41R2F6</accession>
<proteinExistence type="predicted"/>
<organism evidence="2 3">
    <name type="scientific">Desulfatitalea alkaliphila</name>
    <dbReference type="NCBI Taxonomy" id="2929485"/>
    <lineage>
        <taxon>Bacteria</taxon>
        <taxon>Pseudomonadati</taxon>
        <taxon>Thermodesulfobacteriota</taxon>
        <taxon>Desulfobacteria</taxon>
        <taxon>Desulfobacterales</taxon>
        <taxon>Desulfosarcinaceae</taxon>
        <taxon>Desulfatitalea</taxon>
    </lineage>
</organism>
<dbReference type="RefSeq" id="WP_246906439.1">
    <property type="nucleotide sequence ID" value="NZ_JALJRB010000008.1"/>
</dbReference>
<dbReference type="Pfam" id="PF01863">
    <property type="entry name" value="YgjP-like"/>
    <property type="match status" value="1"/>
</dbReference>
<sequence length="249" mass="29267">MRIDAQRLHIGGITVELRRKPIKHLRLGVCPPDGRVRVSAPLRLDEKAIRQAIIDRLDWIRHHQERLRRRARQSPRELVSGETHYFQGHPYRLEIFAQRGPASLQLVHDTMVLRVPPETGETRSAAVIEKWYRSRLQEQLPALLARWQPIVGVRAAEVRLKRMRTRWGSCNIAARRIWLSLELAKTPTACLEYVLVHELVHLHERYHNAHFKGLMDLFLPSWRTHKAALEQGTWMQEEKIGGRQHHERD</sequence>
<dbReference type="InterPro" id="IPR053136">
    <property type="entry name" value="UTP_pyrophosphatase-like"/>
</dbReference>
<name>A0AA41R2F6_9BACT</name>
<dbReference type="InterPro" id="IPR002725">
    <property type="entry name" value="YgjP-like_metallopeptidase"/>
</dbReference>